<reference evidence="1 2" key="1">
    <citation type="journal article" date="2011" name="Science">
        <title>The Selaginella genome identifies genetic changes associated with the evolution of vascular plants.</title>
        <authorList>
            <person name="Banks J.A."/>
            <person name="Nishiyama T."/>
            <person name="Hasebe M."/>
            <person name="Bowman J.L."/>
            <person name="Gribskov M."/>
            <person name="dePamphilis C."/>
            <person name="Albert V.A."/>
            <person name="Aono N."/>
            <person name="Aoyama T."/>
            <person name="Ambrose B.A."/>
            <person name="Ashton N.W."/>
            <person name="Axtell M.J."/>
            <person name="Barker E."/>
            <person name="Barker M.S."/>
            <person name="Bennetzen J.L."/>
            <person name="Bonawitz N.D."/>
            <person name="Chapple C."/>
            <person name="Cheng C."/>
            <person name="Correa L.G."/>
            <person name="Dacre M."/>
            <person name="DeBarry J."/>
            <person name="Dreyer I."/>
            <person name="Elias M."/>
            <person name="Engstrom E.M."/>
            <person name="Estelle M."/>
            <person name="Feng L."/>
            <person name="Finet C."/>
            <person name="Floyd S.K."/>
            <person name="Frommer W.B."/>
            <person name="Fujita T."/>
            <person name="Gramzow L."/>
            <person name="Gutensohn M."/>
            <person name="Harholt J."/>
            <person name="Hattori M."/>
            <person name="Heyl A."/>
            <person name="Hirai T."/>
            <person name="Hiwatashi Y."/>
            <person name="Ishikawa M."/>
            <person name="Iwata M."/>
            <person name="Karol K.G."/>
            <person name="Koehler B."/>
            <person name="Kolukisaoglu U."/>
            <person name="Kubo M."/>
            <person name="Kurata T."/>
            <person name="Lalonde S."/>
            <person name="Li K."/>
            <person name="Li Y."/>
            <person name="Litt A."/>
            <person name="Lyons E."/>
            <person name="Manning G."/>
            <person name="Maruyama T."/>
            <person name="Michael T.P."/>
            <person name="Mikami K."/>
            <person name="Miyazaki S."/>
            <person name="Morinaga S."/>
            <person name="Murata T."/>
            <person name="Mueller-Roeber B."/>
            <person name="Nelson D.R."/>
            <person name="Obara M."/>
            <person name="Oguri Y."/>
            <person name="Olmstead R.G."/>
            <person name="Onodera N."/>
            <person name="Petersen B.L."/>
            <person name="Pils B."/>
            <person name="Prigge M."/>
            <person name="Rensing S.A."/>
            <person name="Riano-Pachon D.M."/>
            <person name="Roberts A.W."/>
            <person name="Sato Y."/>
            <person name="Scheller H.V."/>
            <person name="Schulz B."/>
            <person name="Schulz C."/>
            <person name="Shakirov E.V."/>
            <person name="Shibagaki N."/>
            <person name="Shinohara N."/>
            <person name="Shippen D.E."/>
            <person name="Soerensen I."/>
            <person name="Sotooka R."/>
            <person name="Sugimoto N."/>
            <person name="Sugita M."/>
            <person name="Sumikawa N."/>
            <person name="Tanurdzic M."/>
            <person name="Theissen G."/>
            <person name="Ulvskov P."/>
            <person name="Wakazuki S."/>
            <person name="Weng J.K."/>
            <person name="Willats W.W."/>
            <person name="Wipf D."/>
            <person name="Wolf P.G."/>
            <person name="Yang L."/>
            <person name="Zimmer A.D."/>
            <person name="Zhu Q."/>
            <person name="Mitros T."/>
            <person name="Hellsten U."/>
            <person name="Loque D."/>
            <person name="Otillar R."/>
            <person name="Salamov A."/>
            <person name="Schmutz J."/>
            <person name="Shapiro H."/>
            <person name="Lindquist E."/>
            <person name="Lucas S."/>
            <person name="Rokhsar D."/>
            <person name="Grigoriev I.V."/>
        </authorList>
    </citation>
    <scope>NUCLEOTIDE SEQUENCE [LARGE SCALE GENOMIC DNA]</scope>
</reference>
<accession>D8T499</accession>
<dbReference type="InParanoid" id="D8T499"/>
<protein>
    <submittedName>
        <fullName evidence="1">Uncharacterized protein</fullName>
    </submittedName>
</protein>
<name>D8T499_SELML</name>
<proteinExistence type="predicted"/>
<dbReference type="Gramene" id="EFJ08490">
    <property type="protein sequence ID" value="EFJ08490"/>
    <property type="gene ID" value="SELMODRAFT_428871"/>
</dbReference>
<gene>
    <name evidence="1" type="ORF">SELMODRAFT_428871</name>
</gene>
<organism evidence="2">
    <name type="scientific">Selaginella moellendorffii</name>
    <name type="common">Spikemoss</name>
    <dbReference type="NCBI Taxonomy" id="88036"/>
    <lineage>
        <taxon>Eukaryota</taxon>
        <taxon>Viridiplantae</taxon>
        <taxon>Streptophyta</taxon>
        <taxon>Embryophyta</taxon>
        <taxon>Tracheophyta</taxon>
        <taxon>Lycopodiopsida</taxon>
        <taxon>Selaginellales</taxon>
        <taxon>Selaginellaceae</taxon>
        <taxon>Selaginella</taxon>
    </lineage>
</organism>
<dbReference type="Proteomes" id="UP000001514">
    <property type="component" value="Unassembled WGS sequence"/>
</dbReference>
<dbReference type="HOGENOM" id="CLU_1135151_0_0_1"/>
<dbReference type="AlphaFoldDB" id="D8T499"/>
<sequence length="245" mass="28205">MMLTTSSCLEELRHGQVECTLSPLGAVQARVKINSLHMNECLGEARSFIEEVTRAINTRCTPVQHEDSSKLVQATRSNVDGRRLKTFFLISSENIMEKLQFRSNSSELEGRRHLKKDDIMEEREETKECVTAVVASKQRKRTSWSPDQAYHRQVRKAAHWTDMLLQVVEKSQEQSGVETKYSVQRHCKDFESSCDARSQDTNSLKTKERKVMKIKCLVSMNGCLQNVEEAIESHKSYRLVYTLVM</sequence>
<keyword evidence="2" id="KW-1185">Reference proteome</keyword>
<evidence type="ECO:0000313" key="1">
    <source>
        <dbReference type="EMBL" id="EFJ08490.1"/>
    </source>
</evidence>
<dbReference type="KEGG" id="smo:SELMODRAFT_428871"/>
<dbReference type="EMBL" id="GL377673">
    <property type="protein sequence ID" value="EFJ08490.1"/>
    <property type="molecule type" value="Genomic_DNA"/>
</dbReference>
<evidence type="ECO:0000313" key="2">
    <source>
        <dbReference type="Proteomes" id="UP000001514"/>
    </source>
</evidence>